<dbReference type="RefSeq" id="WP_367722733.1">
    <property type="nucleotide sequence ID" value="NZ_JBFOCH010000001.1"/>
</dbReference>
<evidence type="ECO:0000313" key="3">
    <source>
        <dbReference type="Proteomes" id="UP001556196"/>
    </source>
</evidence>
<keyword evidence="3" id="KW-1185">Reference proteome</keyword>
<evidence type="ECO:0000313" key="2">
    <source>
        <dbReference type="EMBL" id="MEW9805644.1"/>
    </source>
</evidence>
<accession>A0ABV3QX57</accession>
<gene>
    <name evidence="2" type="ORF">ABUE31_06595</name>
</gene>
<keyword evidence="1" id="KW-1133">Transmembrane helix</keyword>
<keyword evidence="1" id="KW-0812">Transmembrane</keyword>
<protein>
    <submittedName>
        <fullName evidence="2">Histidine kinase</fullName>
    </submittedName>
</protein>
<name>A0ABV3QX57_9HYPH</name>
<dbReference type="GO" id="GO:0016301">
    <property type="term" value="F:kinase activity"/>
    <property type="evidence" value="ECO:0007669"/>
    <property type="project" value="UniProtKB-KW"/>
</dbReference>
<proteinExistence type="predicted"/>
<feature type="transmembrane region" description="Helical" evidence="1">
    <location>
        <begin position="6"/>
        <end position="29"/>
    </location>
</feature>
<organism evidence="2 3">
    <name type="scientific">Mesorhizobium marinum</name>
    <dbReference type="NCBI Taxonomy" id="3228790"/>
    <lineage>
        <taxon>Bacteria</taxon>
        <taxon>Pseudomonadati</taxon>
        <taxon>Pseudomonadota</taxon>
        <taxon>Alphaproteobacteria</taxon>
        <taxon>Hyphomicrobiales</taxon>
        <taxon>Phyllobacteriaceae</taxon>
        <taxon>Mesorhizobium</taxon>
    </lineage>
</organism>
<dbReference type="EMBL" id="JBFOCI010000002">
    <property type="protein sequence ID" value="MEW9805644.1"/>
    <property type="molecule type" value="Genomic_DNA"/>
</dbReference>
<dbReference type="Proteomes" id="UP001556196">
    <property type="component" value="Unassembled WGS sequence"/>
</dbReference>
<keyword evidence="2" id="KW-0418">Kinase</keyword>
<keyword evidence="2" id="KW-0808">Transferase</keyword>
<sequence length="50" mass="5518">MPTLFRFVITLCILAALGYGAMLALVILVEPNTAEMSERVPADRLNPQTR</sequence>
<reference evidence="2 3" key="1">
    <citation type="submission" date="2024-06" db="EMBL/GenBank/DDBJ databases">
        <authorList>
            <person name="Tuo L."/>
        </authorList>
    </citation>
    <scope>NUCLEOTIDE SEQUENCE [LARGE SCALE GENOMIC DNA]</scope>
    <source>
        <strain evidence="2 3">ZMM04-5</strain>
    </source>
</reference>
<evidence type="ECO:0000256" key="1">
    <source>
        <dbReference type="SAM" id="Phobius"/>
    </source>
</evidence>
<comment type="caution">
    <text evidence="2">The sequence shown here is derived from an EMBL/GenBank/DDBJ whole genome shotgun (WGS) entry which is preliminary data.</text>
</comment>
<keyword evidence="1" id="KW-0472">Membrane</keyword>